<name>A0A3M8D9L5_9BACL</name>
<dbReference type="AlphaFoldDB" id="A0A3M8D9L5"/>
<dbReference type="Proteomes" id="UP000269573">
    <property type="component" value="Unassembled WGS sequence"/>
</dbReference>
<comment type="caution">
    <text evidence="1">The sequence shown here is derived from an EMBL/GenBank/DDBJ whole genome shotgun (WGS) entry which is preliminary data.</text>
</comment>
<keyword evidence="2" id="KW-1185">Reference proteome</keyword>
<sequence length="103" mass="12002">MEMVTTDYQTSEKIWMFAKRMEPHLIRNQADMEKLMKMLILHDSVRARTAGAGADTQNTQSGMQGQPLSHHEVKALWNEFERKESYEARVAHAMLNLLEQVHF</sequence>
<accession>A0A3M8D9L5</accession>
<gene>
    <name evidence="1" type="ORF">EDM59_16125</name>
</gene>
<dbReference type="EMBL" id="RHHU01000010">
    <property type="protein sequence ID" value="RNB84037.1"/>
    <property type="molecule type" value="Genomic_DNA"/>
</dbReference>
<evidence type="ECO:0000313" key="1">
    <source>
        <dbReference type="EMBL" id="RNB84037.1"/>
    </source>
</evidence>
<dbReference type="SUPFAM" id="SSF109604">
    <property type="entry name" value="HD-domain/PDEase-like"/>
    <property type="match status" value="1"/>
</dbReference>
<organism evidence="1 2">
    <name type="scientific">Brevibacillus nitrificans</name>
    <dbReference type="NCBI Taxonomy" id="651560"/>
    <lineage>
        <taxon>Bacteria</taxon>
        <taxon>Bacillati</taxon>
        <taxon>Bacillota</taxon>
        <taxon>Bacilli</taxon>
        <taxon>Bacillales</taxon>
        <taxon>Paenibacillaceae</taxon>
        <taxon>Brevibacillus</taxon>
    </lineage>
</organism>
<dbReference type="Gene3D" id="1.10.3210.10">
    <property type="entry name" value="Hypothetical protein af1432"/>
    <property type="match status" value="1"/>
</dbReference>
<evidence type="ECO:0000313" key="2">
    <source>
        <dbReference type="Proteomes" id="UP000269573"/>
    </source>
</evidence>
<reference evidence="1 2" key="1">
    <citation type="submission" date="2018-10" db="EMBL/GenBank/DDBJ databases">
        <title>Phylogenomics of Brevibacillus.</title>
        <authorList>
            <person name="Dunlap C."/>
        </authorList>
    </citation>
    <scope>NUCLEOTIDE SEQUENCE [LARGE SCALE GENOMIC DNA]</scope>
    <source>
        <strain evidence="1 2">JCM 15774</strain>
    </source>
</reference>
<proteinExistence type="predicted"/>
<protein>
    <submittedName>
        <fullName evidence="1">Uncharacterized protein</fullName>
    </submittedName>
</protein>